<reference evidence="4 5" key="2">
    <citation type="submission" date="2018-11" db="EMBL/GenBank/DDBJ databases">
        <authorList>
            <consortium name="Pathogen Informatics"/>
        </authorList>
    </citation>
    <scope>NUCLEOTIDE SEQUENCE [LARGE SCALE GENOMIC DNA]</scope>
</reference>
<feature type="repeat" description="ANK" evidence="3">
    <location>
        <begin position="125"/>
        <end position="157"/>
    </location>
</feature>
<keyword evidence="5" id="KW-1185">Reference proteome</keyword>
<reference evidence="6" key="1">
    <citation type="submission" date="2017-02" db="UniProtKB">
        <authorList>
            <consortium name="WormBaseParasite"/>
        </authorList>
    </citation>
    <scope>IDENTIFICATION</scope>
</reference>
<proteinExistence type="predicted"/>
<dbReference type="InterPro" id="IPR036770">
    <property type="entry name" value="Ankyrin_rpt-contain_sf"/>
</dbReference>
<evidence type="ECO:0000256" key="3">
    <source>
        <dbReference type="PROSITE-ProRule" id="PRU00023"/>
    </source>
</evidence>
<evidence type="ECO:0000256" key="1">
    <source>
        <dbReference type="ARBA" id="ARBA00022737"/>
    </source>
</evidence>
<dbReference type="AlphaFoldDB" id="A0A0R3THW8"/>
<dbReference type="Proteomes" id="UP000278807">
    <property type="component" value="Unassembled WGS sequence"/>
</dbReference>
<protein>
    <submittedName>
        <fullName evidence="6">ANK_REP_REGION domain-containing protein</fullName>
    </submittedName>
</protein>
<evidence type="ECO:0000313" key="4">
    <source>
        <dbReference type="EMBL" id="VDO02516.1"/>
    </source>
</evidence>
<dbReference type="STRING" id="102285.A0A0R3THW8"/>
<dbReference type="PANTHER" id="PTHR24198:SF165">
    <property type="entry name" value="ANKYRIN REPEAT-CONTAINING PROTEIN-RELATED"/>
    <property type="match status" value="1"/>
</dbReference>
<gene>
    <name evidence="4" type="ORF">HNAJ_LOCUS6656</name>
</gene>
<organism evidence="6">
    <name type="scientific">Rodentolepis nana</name>
    <name type="common">Dwarf tapeworm</name>
    <name type="synonym">Hymenolepis nana</name>
    <dbReference type="NCBI Taxonomy" id="102285"/>
    <lineage>
        <taxon>Eukaryota</taxon>
        <taxon>Metazoa</taxon>
        <taxon>Spiralia</taxon>
        <taxon>Lophotrochozoa</taxon>
        <taxon>Platyhelminthes</taxon>
        <taxon>Cestoda</taxon>
        <taxon>Eucestoda</taxon>
        <taxon>Cyclophyllidea</taxon>
        <taxon>Hymenolepididae</taxon>
        <taxon>Rodentolepis</taxon>
    </lineage>
</organism>
<dbReference type="PANTHER" id="PTHR24198">
    <property type="entry name" value="ANKYRIN REPEAT AND PROTEIN KINASE DOMAIN-CONTAINING PROTEIN"/>
    <property type="match status" value="1"/>
</dbReference>
<name>A0A0R3THW8_RODNA</name>
<keyword evidence="1" id="KW-0677">Repeat</keyword>
<evidence type="ECO:0000313" key="6">
    <source>
        <dbReference type="WBParaSite" id="HNAJ_0000665901-mRNA-1"/>
    </source>
</evidence>
<feature type="repeat" description="ANK" evidence="3">
    <location>
        <begin position="158"/>
        <end position="190"/>
    </location>
</feature>
<feature type="repeat" description="ANK" evidence="3">
    <location>
        <begin position="259"/>
        <end position="291"/>
    </location>
</feature>
<dbReference type="WBParaSite" id="HNAJ_0000665901-mRNA-1">
    <property type="protein sequence ID" value="HNAJ_0000665901-mRNA-1"/>
    <property type="gene ID" value="HNAJ_0000665901"/>
</dbReference>
<evidence type="ECO:0000313" key="5">
    <source>
        <dbReference type="Proteomes" id="UP000278807"/>
    </source>
</evidence>
<dbReference type="SUPFAM" id="SSF48403">
    <property type="entry name" value="Ankyrin repeat"/>
    <property type="match status" value="1"/>
</dbReference>
<sequence>MHSVKLSKLVRHSFVRFHASLGQGIGQYYIKHSNIYCIFSKYRYEFDHILFASHAMAKPEQTLYEAIIRCDIDSVRNQLANNVNPNVFPNNPTMTRIILAVRLKYLDIANELLMNGADVNGVDEFGRTALHVAVDNNDEASVSILLLHNCNLEIYDYTGLSPLVVAVENNNIYMVRYLVAHGAVVYKEEEGFEHPPLSLSAYYGYFDILQVLLNVEDADKDKKNTHMYFALSMAIEKGDVQAAKLLIDYGAPLGRWDEAGLTPLEIAIIEEQEAMVSLLLSHNASVNGFNQHGFTPLMISIIHDNPSAAALLLWYGMAQLLH</sequence>
<keyword evidence="2 3" id="KW-0040">ANK repeat</keyword>
<dbReference type="PROSITE" id="PS50088">
    <property type="entry name" value="ANK_REPEAT"/>
    <property type="match status" value="3"/>
</dbReference>
<dbReference type="InterPro" id="IPR002110">
    <property type="entry name" value="Ankyrin_rpt"/>
</dbReference>
<evidence type="ECO:0000256" key="2">
    <source>
        <dbReference type="ARBA" id="ARBA00023043"/>
    </source>
</evidence>
<dbReference type="Gene3D" id="1.25.40.20">
    <property type="entry name" value="Ankyrin repeat-containing domain"/>
    <property type="match status" value="2"/>
</dbReference>
<accession>A0A0R3THW8</accession>
<dbReference type="Pfam" id="PF12796">
    <property type="entry name" value="Ank_2"/>
    <property type="match status" value="2"/>
</dbReference>
<dbReference type="SMART" id="SM00248">
    <property type="entry name" value="ANK"/>
    <property type="match status" value="7"/>
</dbReference>
<dbReference type="OrthoDB" id="366390at2759"/>
<dbReference type="EMBL" id="UZAE01007763">
    <property type="protein sequence ID" value="VDO02516.1"/>
    <property type="molecule type" value="Genomic_DNA"/>
</dbReference>
<dbReference type="PROSITE" id="PS50297">
    <property type="entry name" value="ANK_REP_REGION"/>
    <property type="match status" value="3"/>
</dbReference>